<feature type="non-terminal residue" evidence="2">
    <location>
        <position position="403"/>
    </location>
</feature>
<proteinExistence type="predicted"/>
<dbReference type="AlphaFoldDB" id="A0A1R0GRW8"/>
<dbReference type="STRING" id="133383.A0A1R0GRW8"/>
<evidence type="ECO:0000313" key="3">
    <source>
        <dbReference type="Proteomes" id="UP000187455"/>
    </source>
</evidence>
<name>A0A1R0GRW8_9FUNG</name>
<comment type="caution">
    <text evidence="2">The sequence shown here is derived from an EMBL/GenBank/DDBJ whole genome shotgun (WGS) entry which is preliminary data.</text>
</comment>
<dbReference type="PANTHER" id="PTHR35383:SF1">
    <property type="entry name" value="MUCIN 12EA-RELATED"/>
    <property type="match status" value="1"/>
</dbReference>
<organism evidence="2 3">
    <name type="scientific">Smittium mucronatum</name>
    <dbReference type="NCBI Taxonomy" id="133383"/>
    <lineage>
        <taxon>Eukaryota</taxon>
        <taxon>Fungi</taxon>
        <taxon>Fungi incertae sedis</taxon>
        <taxon>Zoopagomycota</taxon>
        <taxon>Kickxellomycotina</taxon>
        <taxon>Harpellomycetes</taxon>
        <taxon>Harpellales</taxon>
        <taxon>Legeriomycetaceae</taxon>
        <taxon>Smittium</taxon>
    </lineage>
</organism>
<protein>
    <submittedName>
        <fullName evidence="2">Dynein heavy chain-like protein</fullName>
    </submittedName>
</protein>
<evidence type="ECO:0000256" key="1">
    <source>
        <dbReference type="SAM" id="MobiDB-lite"/>
    </source>
</evidence>
<evidence type="ECO:0000313" key="2">
    <source>
        <dbReference type="EMBL" id="OLY79647.1"/>
    </source>
</evidence>
<reference evidence="2 3" key="1">
    <citation type="journal article" date="2016" name="Mol. Biol. Evol.">
        <title>Genome-Wide Survey of Gut Fungi (Harpellales) Reveals the First Horizontally Transferred Ubiquitin Gene from a Mosquito Host.</title>
        <authorList>
            <person name="Wang Y."/>
            <person name="White M.M."/>
            <person name="Kvist S."/>
            <person name="Moncalvo J.M."/>
        </authorList>
    </citation>
    <scope>NUCLEOTIDE SEQUENCE [LARGE SCALE GENOMIC DNA]</scope>
    <source>
        <strain evidence="2 3">ALG-7-W6</strain>
    </source>
</reference>
<gene>
    <name evidence="2" type="ORF">AYI68_g6278</name>
</gene>
<feature type="compositionally biased region" description="Acidic residues" evidence="1">
    <location>
        <begin position="213"/>
        <end position="403"/>
    </location>
</feature>
<feature type="region of interest" description="Disordered" evidence="1">
    <location>
        <begin position="204"/>
        <end position="403"/>
    </location>
</feature>
<dbReference type="Proteomes" id="UP000187455">
    <property type="component" value="Unassembled WGS sequence"/>
</dbReference>
<keyword evidence="3" id="KW-1185">Reference proteome</keyword>
<sequence length="403" mass="42571">MSSNVFGNDLGRRGGSINAYNGFSNGVSVGSLALRQDLCNVGPVQHTANADTTDAGGVVFDPTNAVNFPCSTGAFTITFELDDTTDVYFIISDMASAESTYSITGTMVAGTNSGWEVSGQQNSITTLNVMISPAAAAAPITVTIARSADGTVVLSKNGVALSTLDPSFYDVAGFDSNNDYTIFFGTLAGTTPVSNLSVVCTDGCAAPSTTEESSTDETTTDETTTDETTTDETTTDETTTDETTTDETTTDETTTDETTTDETTTDETTTDETTTDETTTDETTTDETTTDETTTDETTTDETTTDETTTDETTTDETTTDETTTDETTTDETTTDETTTDETTTDETTTDETTTDETTTDETTTDETTTDETTTDETTTDETTTDETTTDETTTDETSTDET</sequence>
<accession>A0A1R0GRW8</accession>
<dbReference type="EMBL" id="LSSL01004215">
    <property type="protein sequence ID" value="OLY79647.1"/>
    <property type="molecule type" value="Genomic_DNA"/>
</dbReference>
<dbReference type="PANTHER" id="PTHR35383">
    <property type="entry name" value="MUCIN 12EA-RELATED"/>
    <property type="match status" value="1"/>
</dbReference>